<evidence type="ECO:0000313" key="5">
    <source>
        <dbReference type="EMBL" id="JAU03324.1"/>
    </source>
</evidence>
<evidence type="ECO:0000256" key="2">
    <source>
        <dbReference type="PROSITE-ProRule" id="PRU00779"/>
    </source>
</evidence>
<dbReference type="PROSITE" id="PS00025">
    <property type="entry name" value="P_TREFOIL_1"/>
    <property type="match status" value="1"/>
</dbReference>
<feature type="chain" id="PRO_5009116345" evidence="3">
    <location>
        <begin position="33"/>
        <end position="235"/>
    </location>
</feature>
<feature type="signal peptide" evidence="3">
    <location>
        <begin position="1"/>
        <end position="32"/>
    </location>
</feature>
<sequence>MVESAPGAHFAMLEFCCLLLASSALCWQGGEASWSPNIPSFQRGGSASGNELNELGIVCDLKRIEDRFDCHPEKGATQESCIARGCCWNSSRSGGGENAAVPVCFFPKFYYGYHVDFITLHDSGAQIKLSRRIPSGIDADVQHVDVNVIYYDRYIARVTISDARQERFVPPLPEIPTKNFTGTTNYPLKVSTNGILRIRRIGEHNETLLNVDLSRLVFTEYFLQLTTLMPTDVVY</sequence>
<accession>A0A1E1XVR8</accession>
<organism evidence="5">
    <name type="scientific">Amblyomma sculptum</name>
    <name type="common">Tick</name>
    <dbReference type="NCBI Taxonomy" id="1581419"/>
    <lineage>
        <taxon>Eukaryota</taxon>
        <taxon>Metazoa</taxon>
        <taxon>Ecdysozoa</taxon>
        <taxon>Arthropoda</taxon>
        <taxon>Chelicerata</taxon>
        <taxon>Arachnida</taxon>
        <taxon>Acari</taxon>
        <taxon>Parasitiformes</taxon>
        <taxon>Ixodida</taxon>
        <taxon>Ixodoidea</taxon>
        <taxon>Ixodidae</taxon>
        <taxon>Amblyomminae</taxon>
        <taxon>Amblyomma</taxon>
    </lineage>
</organism>
<reference evidence="5" key="1">
    <citation type="submission" date="2016-09" db="EMBL/GenBank/DDBJ databases">
        <authorList>
            <person name="Capua I."/>
            <person name="De Benedictis P."/>
            <person name="Joannis T."/>
            <person name="Lombin L.H."/>
            <person name="Cattoli G."/>
        </authorList>
    </citation>
    <scope>NUCLEOTIDE SEQUENCE</scope>
</reference>
<dbReference type="SMART" id="SM00018">
    <property type="entry name" value="PD"/>
    <property type="match status" value="1"/>
</dbReference>
<dbReference type="SUPFAM" id="SSF57492">
    <property type="entry name" value="Trefoil"/>
    <property type="match status" value="1"/>
</dbReference>
<reference evidence="5" key="2">
    <citation type="journal article" date="2017" name="Front. Cell. Infect. Microbiol.">
        <title>Analysis of the Salivary Gland Transcriptome of Unfed and Partially Fed Amblyomma sculptum Ticks and Descriptive Proteome of the Saliva.</title>
        <authorList>
            <person name="Esteves E."/>
            <person name="Maruyama S.R."/>
            <person name="Kawahara R."/>
            <person name="Fujita A."/>
            <person name="Martins L.A."/>
            <person name="Righi A.A."/>
            <person name="Costa F.B."/>
            <person name="Palmisano G."/>
            <person name="Labruna M.B."/>
            <person name="Sa-Nunes A."/>
            <person name="Ribeiro J.M.C."/>
            <person name="Fogaca A.C."/>
        </authorList>
    </citation>
    <scope>NUCLEOTIDE SEQUENCE</scope>
</reference>
<dbReference type="InterPro" id="IPR044913">
    <property type="entry name" value="P_trefoil_dom_sf"/>
</dbReference>
<dbReference type="CDD" id="cd00111">
    <property type="entry name" value="Trefoil"/>
    <property type="match status" value="1"/>
</dbReference>
<keyword evidence="3" id="KW-0732">Signal</keyword>
<dbReference type="AlphaFoldDB" id="A0A1E1XVR8"/>
<dbReference type="EMBL" id="GFAA01000111">
    <property type="protein sequence ID" value="JAU03324.1"/>
    <property type="molecule type" value="mRNA"/>
</dbReference>
<name>A0A1E1XVR8_AMBSC</name>
<evidence type="ECO:0000256" key="3">
    <source>
        <dbReference type="SAM" id="SignalP"/>
    </source>
</evidence>
<feature type="non-terminal residue" evidence="5">
    <location>
        <position position="235"/>
    </location>
</feature>
<feature type="domain" description="P-type" evidence="4">
    <location>
        <begin position="57"/>
        <end position="108"/>
    </location>
</feature>
<evidence type="ECO:0000256" key="1">
    <source>
        <dbReference type="ARBA" id="ARBA00023157"/>
    </source>
</evidence>
<dbReference type="Gene3D" id="4.10.110.10">
    <property type="entry name" value="Spasmolytic Protein, domain 1"/>
    <property type="match status" value="1"/>
</dbReference>
<keyword evidence="1" id="KW-1015">Disulfide bond</keyword>
<evidence type="ECO:0000259" key="4">
    <source>
        <dbReference type="PROSITE" id="PS51448"/>
    </source>
</evidence>
<dbReference type="InterPro" id="IPR000519">
    <property type="entry name" value="P_trefoil_dom"/>
</dbReference>
<dbReference type="Gene3D" id="2.60.40.1760">
    <property type="entry name" value="glycosyl hydrolase (family 31)"/>
    <property type="match status" value="1"/>
</dbReference>
<dbReference type="Pfam" id="PF00088">
    <property type="entry name" value="Trefoil"/>
    <property type="match status" value="1"/>
</dbReference>
<dbReference type="PROSITE" id="PS51448">
    <property type="entry name" value="P_TREFOIL_2"/>
    <property type="match status" value="1"/>
</dbReference>
<comment type="caution">
    <text evidence="2">Lacks conserved residue(s) required for the propagation of feature annotation.</text>
</comment>
<dbReference type="InterPro" id="IPR017957">
    <property type="entry name" value="P_trefoil_CS"/>
</dbReference>
<proteinExistence type="evidence at transcript level"/>
<protein>
    <submittedName>
        <fullName evidence="5">Putative glycosyl hydralase sucrase-isomaltase</fullName>
    </submittedName>
</protein>